<dbReference type="InterPro" id="IPR007428">
    <property type="entry name" value="MlaA"/>
</dbReference>
<name>A0A2G8TL02_9BURK</name>
<dbReference type="Proteomes" id="UP000230390">
    <property type="component" value="Unassembled WGS sequence"/>
</dbReference>
<gene>
    <name evidence="5" type="ORF">CR105_00765</name>
</gene>
<feature type="region of interest" description="Disordered" evidence="3">
    <location>
        <begin position="237"/>
        <end position="363"/>
    </location>
</feature>
<accession>A0A2G8TL02</accession>
<dbReference type="GO" id="GO:0016020">
    <property type="term" value="C:membrane"/>
    <property type="evidence" value="ECO:0007669"/>
    <property type="project" value="InterPro"/>
</dbReference>
<feature type="signal peptide" evidence="4">
    <location>
        <begin position="1"/>
        <end position="27"/>
    </location>
</feature>
<keyword evidence="6" id="KW-1185">Reference proteome</keyword>
<dbReference type="PANTHER" id="PTHR30035:SF3">
    <property type="entry name" value="INTERMEMBRANE PHOSPHOLIPID TRANSPORT SYSTEM LIPOPROTEIN MLAA"/>
    <property type="match status" value="1"/>
</dbReference>
<dbReference type="PRINTS" id="PR01805">
    <property type="entry name" value="VACJLIPOPROT"/>
</dbReference>
<evidence type="ECO:0000256" key="2">
    <source>
        <dbReference type="ARBA" id="ARBA00022729"/>
    </source>
</evidence>
<evidence type="ECO:0000256" key="3">
    <source>
        <dbReference type="SAM" id="MobiDB-lite"/>
    </source>
</evidence>
<dbReference type="GO" id="GO:0120010">
    <property type="term" value="P:intermembrane phospholipid transfer"/>
    <property type="evidence" value="ECO:0007669"/>
    <property type="project" value="TreeGrafter"/>
</dbReference>
<dbReference type="AlphaFoldDB" id="A0A2G8TL02"/>
<reference evidence="5 6" key="1">
    <citation type="submission" date="2017-10" db="EMBL/GenBank/DDBJ databases">
        <title>Massilia psychrophilum sp. nov., a novel purple-pigmented bacterium isolated from Tianshan glacier, Xinjiang Municipality, China.</title>
        <authorList>
            <person name="Wang H."/>
        </authorList>
    </citation>
    <scope>NUCLEOTIDE SEQUENCE [LARGE SCALE GENOMIC DNA]</scope>
    <source>
        <strain evidence="5 6">JCM 30074</strain>
    </source>
</reference>
<feature type="chain" id="PRO_5013715165" evidence="4">
    <location>
        <begin position="28"/>
        <end position="363"/>
    </location>
</feature>
<evidence type="ECO:0000256" key="1">
    <source>
        <dbReference type="ARBA" id="ARBA00010634"/>
    </source>
</evidence>
<organism evidence="5 6">
    <name type="scientific">Massilia eurypsychrophila</name>
    <dbReference type="NCBI Taxonomy" id="1485217"/>
    <lineage>
        <taxon>Bacteria</taxon>
        <taxon>Pseudomonadati</taxon>
        <taxon>Pseudomonadota</taxon>
        <taxon>Betaproteobacteria</taxon>
        <taxon>Burkholderiales</taxon>
        <taxon>Oxalobacteraceae</taxon>
        <taxon>Telluria group</taxon>
        <taxon>Massilia</taxon>
    </lineage>
</organism>
<sequence length="363" mass="37653">MITATTSPARSSWRGIALALAVSATLAGCATGPNPRDPYEKFNRQVFKFNDTVDRVALKPAATAYKEVLPTFVQTGVSNFFGNLSDLWTGANNLMQGKGQDGMSDLTRFALNSTFGLGGLLDIGSEAGLHKHNEDFGQTLGAWGMPSGPYLMLPLLGPSTVRDTVVMPIDIAADPWAYKEPVNWRNVGTGVRAIDQRAAVLDASNLMEEAALDRYEFIRDGFLQRRLSRITDNGDQKIKFKRGAQQESKKDGAPADAKSIKAAYPDDPGATAPAPGKPAAPGAAAAATAPAAPAAGVVPAAAASSSEAKSIRDAYTDDPGPTPAAGAAAPAAPAATARAPRKRAPAAKKPAPATAVSSETPSK</sequence>
<protein>
    <submittedName>
        <fullName evidence="5">ABC transporter</fullName>
    </submittedName>
</protein>
<proteinExistence type="inferred from homology"/>
<feature type="compositionally biased region" description="Low complexity" evidence="3">
    <location>
        <begin position="323"/>
        <end position="338"/>
    </location>
</feature>
<evidence type="ECO:0000313" key="5">
    <source>
        <dbReference type="EMBL" id="PIL46723.1"/>
    </source>
</evidence>
<evidence type="ECO:0000313" key="6">
    <source>
        <dbReference type="Proteomes" id="UP000230390"/>
    </source>
</evidence>
<feature type="compositionally biased region" description="Low complexity" evidence="3">
    <location>
        <begin position="262"/>
        <end position="303"/>
    </location>
</feature>
<evidence type="ECO:0000256" key="4">
    <source>
        <dbReference type="SAM" id="SignalP"/>
    </source>
</evidence>
<dbReference type="OrthoDB" id="9785326at2"/>
<dbReference type="EMBL" id="PDOC01000001">
    <property type="protein sequence ID" value="PIL46723.1"/>
    <property type="molecule type" value="Genomic_DNA"/>
</dbReference>
<comment type="caution">
    <text evidence="5">The sequence shown here is derived from an EMBL/GenBank/DDBJ whole genome shotgun (WGS) entry which is preliminary data.</text>
</comment>
<dbReference type="RefSeq" id="WP_099786524.1">
    <property type="nucleotide sequence ID" value="NZ_JBHLYV010000100.1"/>
</dbReference>
<dbReference type="PANTHER" id="PTHR30035">
    <property type="entry name" value="LIPOPROTEIN VACJ-RELATED"/>
    <property type="match status" value="1"/>
</dbReference>
<dbReference type="Pfam" id="PF04333">
    <property type="entry name" value="MlaA"/>
    <property type="match status" value="1"/>
</dbReference>
<comment type="similarity">
    <text evidence="1">Belongs to the MlaA family.</text>
</comment>
<keyword evidence="2 4" id="KW-0732">Signal</keyword>